<proteinExistence type="predicted"/>
<dbReference type="AlphaFoldDB" id="A0A2I0I0I0"/>
<accession>A0A2I0I0I0</accession>
<evidence type="ECO:0000313" key="2">
    <source>
        <dbReference type="EMBL" id="PKI37465.1"/>
    </source>
</evidence>
<keyword evidence="1" id="KW-0732">Signal</keyword>
<protein>
    <submittedName>
        <fullName evidence="2">Uncharacterized protein</fullName>
    </submittedName>
</protein>
<evidence type="ECO:0000313" key="3">
    <source>
        <dbReference type="Proteomes" id="UP000233551"/>
    </source>
</evidence>
<organism evidence="2 3">
    <name type="scientific">Punica granatum</name>
    <name type="common">Pomegranate</name>
    <dbReference type="NCBI Taxonomy" id="22663"/>
    <lineage>
        <taxon>Eukaryota</taxon>
        <taxon>Viridiplantae</taxon>
        <taxon>Streptophyta</taxon>
        <taxon>Embryophyta</taxon>
        <taxon>Tracheophyta</taxon>
        <taxon>Spermatophyta</taxon>
        <taxon>Magnoliopsida</taxon>
        <taxon>eudicotyledons</taxon>
        <taxon>Gunneridae</taxon>
        <taxon>Pentapetalae</taxon>
        <taxon>rosids</taxon>
        <taxon>malvids</taxon>
        <taxon>Myrtales</taxon>
        <taxon>Lythraceae</taxon>
        <taxon>Punica</taxon>
    </lineage>
</organism>
<feature type="chain" id="PRO_5014169371" evidence="1">
    <location>
        <begin position="33"/>
        <end position="65"/>
    </location>
</feature>
<keyword evidence="3" id="KW-1185">Reference proteome</keyword>
<evidence type="ECO:0000256" key="1">
    <source>
        <dbReference type="SAM" id="SignalP"/>
    </source>
</evidence>
<name>A0A2I0I0I0_PUNGR</name>
<sequence length="65" mass="6665">MGLPPPLLPHFLSGSLPLVVLYLLAKLASDRGESDGEVLVFAARGGAACAGLDREGGGEKRETMG</sequence>
<comment type="caution">
    <text evidence="2">The sequence shown here is derived from an EMBL/GenBank/DDBJ whole genome shotgun (WGS) entry which is preliminary data.</text>
</comment>
<dbReference type="EMBL" id="PGOL01004382">
    <property type="protein sequence ID" value="PKI37465.1"/>
    <property type="molecule type" value="Genomic_DNA"/>
</dbReference>
<feature type="signal peptide" evidence="1">
    <location>
        <begin position="1"/>
        <end position="32"/>
    </location>
</feature>
<dbReference type="Proteomes" id="UP000233551">
    <property type="component" value="Unassembled WGS sequence"/>
</dbReference>
<reference evidence="2 3" key="1">
    <citation type="submission" date="2017-11" db="EMBL/GenBank/DDBJ databases">
        <title>De-novo sequencing of pomegranate (Punica granatum L.) genome.</title>
        <authorList>
            <person name="Akparov Z."/>
            <person name="Amiraslanov A."/>
            <person name="Hajiyeva S."/>
            <person name="Abbasov M."/>
            <person name="Kaur K."/>
            <person name="Hamwieh A."/>
            <person name="Solovyev V."/>
            <person name="Salamov A."/>
            <person name="Braich B."/>
            <person name="Kosarev P."/>
            <person name="Mahmoud A."/>
            <person name="Hajiyev E."/>
            <person name="Babayeva S."/>
            <person name="Izzatullayeva V."/>
            <person name="Mammadov A."/>
            <person name="Mammadov A."/>
            <person name="Sharifova S."/>
            <person name="Ojaghi J."/>
            <person name="Eynullazada K."/>
            <person name="Bayramov B."/>
            <person name="Abdulazimova A."/>
            <person name="Shahmuradov I."/>
        </authorList>
    </citation>
    <scope>NUCLEOTIDE SEQUENCE [LARGE SCALE GENOMIC DNA]</scope>
    <source>
        <strain evidence="3">cv. AG2017</strain>
        <tissue evidence="2">Leaf</tissue>
    </source>
</reference>
<gene>
    <name evidence="2" type="ORF">CRG98_042127</name>
</gene>